<dbReference type="STRING" id="390874.Tpet_1392"/>
<dbReference type="SUPFAM" id="SSF81923">
    <property type="entry name" value="Double Clp-N motif"/>
    <property type="match status" value="1"/>
</dbReference>
<dbReference type="InterPro" id="IPR018368">
    <property type="entry name" value="ClpA/B_CS1"/>
</dbReference>
<dbReference type="Gene3D" id="1.10.8.60">
    <property type="match status" value="2"/>
</dbReference>
<keyword evidence="2 6" id="KW-0547">Nucleotide-binding</keyword>
<dbReference type="Pfam" id="PF10431">
    <property type="entry name" value="ClpB_D2-small"/>
    <property type="match status" value="1"/>
</dbReference>
<evidence type="ECO:0000256" key="5">
    <source>
        <dbReference type="PROSITE-ProRule" id="PRU01251"/>
    </source>
</evidence>
<dbReference type="PANTHER" id="PTHR11638">
    <property type="entry name" value="ATP-DEPENDENT CLP PROTEASE"/>
    <property type="match status" value="1"/>
</dbReference>
<evidence type="ECO:0000256" key="3">
    <source>
        <dbReference type="ARBA" id="ARBA00022840"/>
    </source>
</evidence>
<dbReference type="Gene3D" id="3.40.50.300">
    <property type="entry name" value="P-loop containing nucleotide triphosphate hydrolases"/>
    <property type="match status" value="2"/>
</dbReference>
<dbReference type="SMART" id="SM00382">
    <property type="entry name" value="AAA"/>
    <property type="match status" value="2"/>
</dbReference>
<dbReference type="AlphaFoldDB" id="A5IMI3"/>
<evidence type="ECO:0000313" key="10">
    <source>
        <dbReference type="EMBL" id="ABQ47406.1"/>
    </source>
</evidence>
<dbReference type="InterPro" id="IPR003959">
    <property type="entry name" value="ATPase_AAA_core"/>
</dbReference>
<feature type="coiled-coil region" evidence="7">
    <location>
        <begin position="414"/>
        <end position="464"/>
    </location>
</feature>
<dbReference type="HOGENOM" id="CLU_005070_4_1_0"/>
<gene>
    <name evidence="10" type="ordered locus">Tpet_1392</name>
</gene>
<dbReference type="Proteomes" id="UP000006558">
    <property type="component" value="Chromosome"/>
</dbReference>
<comment type="similarity">
    <text evidence="6">Belongs to the ClpA/ClpB family.</text>
</comment>
<evidence type="ECO:0000259" key="9">
    <source>
        <dbReference type="PROSITE" id="PS51903"/>
    </source>
</evidence>
<dbReference type="CDD" id="cd19499">
    <property type="entry name" value="RecA-like_ClpB_Hsp104-like"/>
    <property type="match status" value="1"/>
</dbReference>
<dbReference type="eggNOG" id="COG0542">
    <property type="taxonomic scope" value="Bacteria"/>
</dbReference>
<accession>A5IMI3</accession>
<dbReference type="Gene3D" id="4.10.860.10">
    <property type="entry name" value="UVR domain"/>
    <property type="match status" value="1"/>
</dbReference>
<evidence type="ECO:0000256" key="6">
    <source>
        <dbReference type="RuleBase" id="RU004432"/>
    </source>
</evidence>
<evidence type="ECO:0000256" key="4">
    <source>
        <dbReference type="ARBA" id="ARBA00023186"/>
    </source>
</evidence>
<organism evidence="10 11">
    <name type="scientific">Thermotoga petrophila (strain ATCC BAA-488 / DSM 13995 / JCM 10881 / RKU-1)</name>
    <dbReference type="NCBI Taxonomy" id="390874"/>
    <lineage>
        <taxon>Bacteria</taxon>
        <taxon>Thermotogati</taxon>
        <taxon>Thermotogota</taxon>
        <taxon>Thermotogae</taxon>
        <taxon>Thermotogales</taxon>
        <taxon>Thermotogaceae</taxon>
        <taxon>Thermotoga</taxon>
    </lineage>
</organism>
<dbReference type="CDD" id="cd00009">
    <property type="entry name" value="AAA"/>
    <property type="match status" value="1"/>
</dbReference>
<dbReference type="KEGG" id="tpt:Tpet_1392"/>
<dbReference type="PROSITE" id="PS51903">
    <property type="entry name" value="CLP_R"/>
    <property type="match status" value="1"/>
</dbReference>
<dbReference type="InterPro" id="IPR027417">
    <property type="entry name" value="P-loop_NTPase"/>
</dbReference>
<dbReference type="GO" id="GO:0005524">
    <property type="term" value="F:ATP binding"/>
    <property type="evidence" value="ECO:0007669"/>
    <property type="project" value="UniProtKB-KW"/>
</dbReference>
<dbReference type="PROSITE" id="PS00871">
    <property type="entry name" value="CLPAB_2"/>
    <property type="match status" value="1"/>
</dbReference>
<dbReference type="RefSeq" id="WP_011943865.1">
    <property type="nucleotide sequence ID" value="NC_009486.1"/>
</dbReference>
<dbReference type="SMART" id="SM01086">
    <property type="entry name" value="ClpB_D2-small"/>
    <property type="match status" value="1"/>
</dbReference>
<keyword evidence="3 6" id="KW-0067">ATP-binding</keyword>
<dbReference type="InterPro" id="IPR041546">
    <property type="entry name" value="ClpA/ClpB_AAA_lid"/>
</dbReference>
<dbReference type="Pfam" id="PF00004">
    <property type="entry name" value="AAA"/>
    <property type="match status" value="1"/>
</dbReference>
<dbReference type="InterPro" id="IPR001270">
    <property type="entry name" value="ClpA/B"/>
</dbReference>
<protein>
    <submittedName>
        <fullName evidence="10">ATPase AAA-2 domain protein</fullName>
    </submittedName>
</protein>
<evidence type="ECO:0000313" key="11">
    <source>
        <dbReference type="Proteomes" id="UP000006558"/>
    </source>
</evidence>
<dbReference type="InterPro" id="IPR003593">
    <property type="entry name" value="AAA+_ATPase"/>
</dbReference>
<keyword evidence="7" id="KW-0175">Coiled coil</keyword>
<keyword evidence="4 6" id="KW-0143">Chaperone</keyword>
<dbReference type="EMBL" id="CP000702">
    <property type="protein sequence ID" value="ABQ47406.1"/>
    <property type="molecule type" value="Genomic_DNA"/>
</dbReference>
<proteinExistence type="inferred from homology"/>
<dbReference type="InterPro" id="IPR019489">
    <property type="entry name" value="Clp_ATPase_C"/>
</dbReference>
<evidence type="ECO:0000256" key="7">
    <source>
        <dbReference type="SAM" id="Coils"/>
    </source>
</evidence>
<name>A5IMI3_THEP1</name>
<dbReference type="PANTHER" id="PTHR11638:SF18">
    <property type="entry name" value="HEAT SHOCK PROTEIN 104"/>
    <property type="match status" value="1"/>
</dbReference>
<reference evidence="11" key="1">
    <citation type="submission" date="2007-05" db="EMBL/GenBank/DDBJ databases">
        <title>Complete sequence of Thermotoga petrophila RKU-1.</title>
        <authorList>
            <consortium name="US DOE Joint Genome Institute"/>
            <person name="Copeland A."/>
            <person name="Lucas S."/>
            <person name="Lapidus A."/>
            <person name="Barry K."/>
            <person name="Glavina del Rio T."/>
            <person name="Dalin E."/>
            <person name="Tice H."/>
            <person name="Pitluck S."/>
            <person name="Sims D."/>
            <person name="Brettin T."/>
            <person name="Bruce D."/>
            <person name="Detter J.C."/>
            <person name="Han C."/>
            <person name="Tapia R."/>
            <person name="Schmutz J."/>
            <person name="Larimer F."/>
            <person name="Land M."/>
            <person name="Hauser L."/>
            <person name="Kyrpides N."/>
            <person name="Mikhailova N."/>
            <person name="Nelson K."/>
            <person name="Gogarten J.P."/>
            <person name="Noll K."/>
            <person name="Richardson P."/>
        </authorList>
    </citation>
    <scope>NUCLEOTIDE SEQUENCE [LARGE SCALE GENOMIC DNA]</scope>
    <source>
        <strain evidence="11">ATCC BAA-488 / DSM 13995 / JCM 10881 / RKU-1</strain>
    </source>
</reference>
<evidence type="ECO:0000256" key="1">
    <source>
        <dbReference type="ARBA" id="ARBA00022737"/>
    </source>
</evidence>
<dbReference type="Pfam" id="PF17871">
    <property type="entry name" value="AAA_lid_9"/>
    <property type="match status" value="1"/>
</dbReference>
<dbReference type="PROSITE" id="PS50151">
    <property type="entry name" value="UVR"/>
    <property type="match status" value="1"/>
</dbReference>
<feature type="domain" description="Clp R" evidence="9">
    <location>
        <begin position="4"/>
        <end position="151"/>
    </location>
</feature>
<dbReference type="FunFam" id="3.40.50.300:FF:000025">
    <property type="entry name" value="ATP-dependent Clp protease subunit"/>
    <property type="match status" value="1"/>
</dbReference>
<feature type="domain" description="UVR" evidence="8">
    <location>
        <begin position="418"/>
        <end position="453"/>
    </location>
</feature>
<dbReference type="GO" id="GO:0016887">
    <property type="term" value="F:ATP hydrolysis activity"/>
    <property type="evidence" value="ECO:0007669"/>
    <property type="project" value="InterPro"/>
</dbReference>
<evidence type="ECO:0000259" key="8">
    <source>
        <dbReference type="PROSITE" id="PS50151"/>
    </source>
</evidence>
<dbReference type="InterPro" id="IPR050130">
    <property type="entry name" value="ClpA_ClpB"/>
</dbReference>
<dbReference type="SUPFAM" id="SSF52540">
    <property type="entry name" value="P-loop containing nucleoside triphosphate hydrolases"/>
    <property type="match status" value="2"/>
</dbReference>
<dbReference type="Gene3D" id="1.10.1780.10">
    <property type="entry name" value="Clp, N-terminal domain"/>
    <property type="match status" value="1"/>
</dbReference>
<dbReference type="PROSITE" id="PS00870">
    <property type="entry name" value="CLPAB_1"/>
    <property type="match status" value="1"/>
</dbReference>
<dbReference type="InterPro" id="IPR028299">
    <property type="entry name" value="ClpA/B_CS2"/>
</dbReference>
<evidence type="ECO:0000256" key="2">
    <source>
        <dbReference type="ARBA" id="ARBA00022741"/>
    </source>
</evidence>
<dbReference type="Pfam" id="PF07724">
    <property type="entry name" value="AAA_2"/>
    <property type="match status" value="1"/>
</dbReference>
<dbReference type="GO" id="GO:0034605">
    <property type="term" value="P:cellular response to heat"/>
    <property type="evidence" value="ECO:0007669"/>
    <property type="project" value="TreeGrafter"/>
</dbReference>
<dbReference type="FunFam" id="3.40.50.300:FF:000010">
    <property type="entry name" value="Chaperone clpB 1, putative"/>
    <property type="match status" value="1"/>
</dbReference>
<feature type="coiled-coil region" evidence="7">
    <location>
        <begin position="701"/>
        <end position="732"/>
    </location>
</feature>
<dbReference type="InterPro" id="IPR036628">
    <property type="entry name" value="Clp_N_dom_sf"/>
</dbReference>
<dbReference type="GO" id="GO:0005737">
    <property type="term" value="C:cytoplasm"/>
    <property type="evidence" value="ECO:0007669"/>
    <property type="project" value="TreeGrafter"/>
</dbReference>
<sequence length="791" mass="90379">MFNLEEYTEKAQKVMMSIQDIMTRYRQNQLSSEHILLAILEEGNNVGVELLKELNVDINRLKDEVEVFIGKYGVRVPEGASVSQIFITPDARHVIEKAREEARRMGDSKIGTEHLILGMVLSPDSTAFRILSRYGVTPERVYEAIRKIRSTGKTDEAENVEALARFTMDLTQLAREKKLMPVVDREKEIRRVIQILSRRTKNNPVLIGDPGVGKTAVVEGLAQRIVEGKVPLFLRNVRVLKLDMGRLVAGTRFRGDFEERLKRLLDELKRKKGEVILFIDEVHTVVGAGAAEGALDAANIMKPELTTGEIQIIGATTVEEYRKYIEKDRALERRFQPVIVEEPTVEQTIEILKGLRKVFEEHHHVKITDDALETAAKLSARYITNRFLPDKAVDLIDEAAAYVRLESSYPSEELLKLEEEIKNLEEKINDAVVKGEYEEAAKLKVELQRLKNEYEEKRKKQEKVEPVVDENVVARIVEQWTGIPVSRIMESEREKLLKLEEFIHQRLVNQEEAVKIVARTIRRARVGIKNPRRPIGVFLFLGPTGVGKTELARTLADVLFGSEDAMIRLDMSEYMEKHSVARLIGAPPGYVGYEEGGQLTEAVRKRPYSVILLDEIEKAHPDVFNILLQVFEDGRLTDGKGNTVDFRNTIIIMTSNIGSEKILEMSENGVRIEIERELRNTFKPEFLNRIDAIVYFKPLTMEEVKKIVEIMVRQLQEILKEKNISIELTERAKDYLAEAGYVPSLGARPLRRIIELELESMIADKILEGEIKEGDRVLVDADEYGLKIERR</sequence>
<dbReference type="PRINTS" id="PR00300">
    <property type="entry name" value="CLPPROTEASEA"/>
</dbReference>
<dbReference type="Pfam" id="PF02861">
    <property type="entry name" value="Clp_N"/>
    <property type="match status" value="1"/>
</dbReference>
<reference evidence="10 11" key="2">
    <citation type="journal article" date="2009" name="Proc. Natl. Acad. Sci. U.S.A.">
        <title>On the chimeric nature, thermophilic origin, and phylogenetic placement of the Thermotogales.</title>
        <authorList>
            <person name="Zhaxybayeva O."/>
            <person name="Swithers K.S."/>
            <person name="Lapierre P."/>
            <person name="Fournier G.P."/>
            <person name="Bickhart D.M."/>
            <person name="DeBoy R.T."/>
            <person name="Nelson K.E."/>
            <person name="Nesbo C.L."/>
            <person name="Doolittle W.F."/>
            <person name="Gogarten J.P."/>
            <person name="Noll K.M."/>
        </authorList>
    </citation>
    <scope>NUCLEOTIDE SEQUENCE [LARGE SCALE GENOMIC DNA]</scope>
    <source>
        <strain evidence="11">ATCC BAA-488 / DSM 13995 / JCM 10881 / RKU-1</strain>
    </source>
</reference>
<keyword evidence="1 5" id="KW-0677">Repeat</keyword>
<dbReference type="InterPro" id="IPR004176">
    <property type="entry name" value="Clp_R_N"/>
</dbReference>
<dbReference type="InterPro" id="IPR001943">
    <property type="entry name" value="UVR_dom"/>
</dbReference>